<gene>
    <name evidence="1" type="ORF">E2C01_005814</name>
</gene>
<sequence>MVLDSVRALVFPSSEKCCLKKTLEGSIGPTLVVGSSFTAVSSRPLLVDGSGSSSQGSSLCDGSSGTVCFPTRPFMVQVLIWGTLSSWECGLHRSRGFISTTWR</sequence>
<comment type="caution">
    <text evidence="1">The sequence shown here is derived from an EMBL/GenBank/DDBJ whole genome shotgun (WGS) entry which is preliminary data.</text>
</comment>
<evidence type="ECO:0000313" key="2">
    <source>
        <dbReference type="Proteomes" id="UP000324222"/>
    </source>
</evidence>
<evidence type="ECO:0000313" key="1">
    <source>
        <dbReference type="EMBL" id="MPC13094.1"/>
    </source>
</evidence>
<keyword evidence="2" id="KW-1185">Reference proteome</keyword>
<dbReference type="Proteomes" id="UP000324222">
    <property type="component" value="Unassembled WGS sequence"/>
</dbReference>
<dbReference type="AlphaFoldDB" id="A0A5B7CWG6"/>
<accession>A0A5B7CWG6</accession>
<reference evidence="1 2" key="1">
    <citation type="submission" date="2019-05" db="EMBL/GenBank/DDBJ databases">
        <title>Another draft genome of Portunus trituberculatus and its Hox gene families provides insights of decapod evolution.</title>
        <authorList>
            <person name="Jeong J.-H."/>
            <person name="Song I."/>
            <person name="Kim S."/>
            <person name="Choi T."/>
            <person name="Kim D."/>
            <person name="Ryu S."/>
            <person name="Kim W."/>
        </authorList>
    </citation>
    <scope>NUCLEOTIDE SEQUENCE [LARGE SCALE GENOMIC DNA]</scope>
    <source>
        <tissue evidence="1">Muscle</tissue>
    </source>
</reference>
<name>A0A5B7CWG6_PORTR</name>
<organism evidence="1 2">
    <name type="scientific">Portunus trituberculatus</name>
    <name type="common">Swimming crab</name>
    <name type="synonym">Neptunus trituberculatus</name>
    <dbReference type="NCBI Taxonomy" id="210409"/>
    <lineage>
        <taxon>Eukaryota</taxon>
        <taxon>Metazoa</taxon>
        <taxon>Ecdysozoa</taxon>
        <taxon>Arthropoda</taxon>
        <taxon>Crustacea</taxon>
        <taxon>Multicrustacea</taxon>
        <taxon>Malacostraca</taxon>
        <taxon>Eumalacostraca</taxon>
        <taxon>Eucarida</taxon>
        <taxon>Decapoda</taxon>
        <taxon>Pleocyemata</taxon>
        <taxon>Brachyura</taxon>
        <taxon>Eubrachyura</taxon>
        <taxon>Portunoidea</taxon>
        <taxon>Portunidae</taxon>
        <taxon>Portuninae</taxon>
        <taxon>Portunus</taxon>
    </lineage>
</organism>
<proteinExistence type="predicted"/>
<dbReference type="EMBL" id="VSRR010000257">
    <property type="protein sequence ID" value="MPC13094.1"/>
    <property type="molecule type" value="Genomic_DNA"/>
</dbReference>
<protein>
    <submittedName>
        <fullName evidence="1">Uncharacterized protein</fullName>
    </submittedName>
</protein>